<comment type="caution">
    <text evidence="4">The sequence shown here is derived from an EMBL/GenBank/DDBJ whole genome shotgun (WGS) entry which is preliminary data.</text>
</comment>
<dbReference type="PANTHER" id="PTHR20371:SF1">
    <property type="entry name" value="ENOLASE-PHOSPHATASE E1"/>
    <property type="match status" value="1"/>
</dbReference>
<dbReference type="PANTHER" id="PTHR20371">
    <property type="entry name" value="ENOLASE-PHOSPHATASE E1"/>
    <property type="match status" value="1"/>
</dbReference>
<dbReference type="Gene3D" id="3.40.50.1000">
    <property type="entry name" value="HAD superfamily/HAD-like"/>
    <property type="match status" value="1"/>
</dbReference>
<organism evidence="4 5">
    <name type="scientific">Toxocara canis</name>
    <name type="common">Canine roundworm</name>
    <dbReference type="NCBI Taxonomy" id="6265"/>
    <lineage>
        <taxon>Eukaryota</taxon>
        <taxon>Metazoa</taxon>
        <taxon>Ecdysozoa</taxon>
        <taxon>Nematoda</taxon>
        <taxon>Chromadorea</taxon>
        <taxon>Rhabditida</taxon>
        <taxon>Spirurina</taxon>
        <taxon>Ascaridomorpha</taxon>
        <taxon>Ascaridoidea</taxon>
        <taxon>Toxocaridae</taxon>
        <taxon>Toxocara</taxon>
    </lineage>
</organism>
<gene>
    <name evidence="4" type="ORF">Tcan_07307</name>
</gene>
<dbReference type="GO" id="GO:0043874">
    <property type="term" value="F:acireductone synthase activity"/>
    <property type="evidence" value="ECO:0007669"/>
    <property type="project" value="InterPro"/>
</dbReference>
<dbReference type="InterPro" id="IPR023943">
    <property type="entry name" value="Enolase-ppase_E1"/>
</dbReference>
<dbReference type="InterPro" id="IPR036412">
    <property type="entry name" value="HAD-like_sf"/>
</dbReference>
<keyword evidence="1" id="KW-0028">Amino-acid biosynthesis</keyword>
<keyword evidence="2" id="KW-0378">Hydrolase</keyword>
<reference evidence="4 5" key="1">
    <citation type="submission" date="2014-11" db="EMBL/GenBank/DDBJ databases">
        <title>Genetic blueprint of the zoonotic pathogen Toxocara canis.</title>
        <authorList>
            <person name="Zhu X.-Q."/>
            <person name="Korhonen P.K."/>
            <person name="Cai H."/>
            <person name="Young N.D."/>
            <person name="Nejsum P."/>
            <person name="von Samson-Himmelstjerna G."/>
            <person name="Boag P.R."/>
            <person name="Tan P."/>
            <person name="Li Q."/>
            <person name="Min J."/>
            <person name="Yang Y."/>
            <person name="Wang X."/>
            <person name="Fang X."/>
            <person name="Hall R.S."/>
            <person name="Hofmann A."/>
            <person name="Sternberg P.W."/>
            <person name="Jex A.R."/>
            <person name="Gasser R.B."/>
        </authorList>
    </citation>
    <scope>NUCLEOTIDE SEQUENCE [LARGE SCALE GENOMIC DNA]</scope>
    <source>
        <strain evidence="4">PN_DK_2014</strain>
    </source>
</reference>
<dbReference type="SFLD" id="SFLDG01129">
    <property type="entry name" value="C1.5:_HAD__Beta-PGM__Phosphata"/>
    <property type="match status" value="1"/>
</dbReference>
<evidence type="ECO:0000256" key="3">
    <source>
        <dbReference type="ARBA" id="ARBA00023167"/>
    </source>
</evidence>
<sequence length="251" mass="28233">MTSFQALLLDIKGTTSSVAFVKEILYAYCIENVECFLHENFNRPEVMLAIDELRIASNQECQSDNNVSIVSNDDDDEKIIIEKLVHNVQYWISSDKKLMPLKHLRGIMLKNAYENDKMKGHVYPDVKAVVERLSATIPIYTYSSEPVLAQKLLFSHSTDGDITPLLSGYFDNSIGFKFDSDSYRKIASEMGVPPESILFLTDSEREARAARAAGCEVRVVVRQGNEAPSDAAKQDFQLISSFNEILSLFNS</sequence>
<keyword evidence="3" id="KW-0486">Methionine biosynthesis</keyword>
<dbReference type="OrthoDB" id="272500at2759"/>
<dbReference type="Proteomes" id="UP000031036">
    <property type="component" value="Unassembled WGS sequence"/>
</dbReference>
<dbReference type="AlphaFoldDB" id="A0A0B2V8S2"/>
<evidence type="ECO:0000256" key="1">
    <source>
        <dbReference type="ARBA" id="ARBA00022605"/>
    </source>
</evidence>
<dbReference type="Gene3D" id="1.10.720.60">
    <property type="match status" value="1"/>
</dbReference>
<dbReference type="InterPro" id="IPR023214">
    <property type="entry name" value="HAD_sf"/>
</dbReference>
<dbReference type="STRING" id="6265.A0A0B2V8S2"/>
<dbReference type="GO" id="GO:0000287">
    <property type="term" value="F:magnesium ion binding"/>
    <property type="evidence" value="ECO:0007669"/>
    <property type="project" value="InterPro"/>
</dbReference>
<name>A0A0B2V8S2_TOXCA</name>
<dbReference type="SFLD" id="SFLDS00003">
    <property type="entry name" value="Haloacid_Dehalogenase"/>
    <property type="match status" value="1"/>
</dbReference>
<dbReference type="Pfam" id="PF00702">
    <property type="entry name" value="Hydrolase"/>
    <property type="match status" value="1"/>
</dbReference>
<dbReference type="SUPFAM" id="SSF56784">
    <property type="entry name" value="HAD-like"/>
    <property type="match status" value="1"/>
</dbReference>
<proteinExistence type="predicted"/>
<dbReference type="EMBL" id="JPKZ01002215">
    <property type="protein sequence ID" value="KHN77882.1"/>
    <property type="molecule type" value="Genomic_DNA"/>
</dbReference>
<dbReference type="GO" id="GO:0019509">
    <property type="term" value="P:L-methionine salvage from methylthioadenosine"/>
    <property type="evidence" value="ECO:0007669"/>
    <property type="project" value="InterPro"/>
</dbReference>
<dbReference type="OMA" id="LQGMVWE"/>
<evidence type="ECO:0000313" key="5">
    <source>
        <dbReference type="Proteomes" id="UP000031036"/>
    </source>
</evidence>
<evidence type="ECO:0000313" key="4">
    <source>
        <dbReference type="EMBL" id="KHN77882.1"/>
    </source>
</evidence>
<dbReference type="SFLD" id="SFLDG01133">
    <property type="entry name" value="C1.5.4:_Enolase-phosphatase_Li"/>
    <property type="match status" value="1"/>
</dbReference>
<keyword evidence="5" id="KW-1185">Reference proteome</keyword>
<evidence type="ECO:0000256" key="2">
    <source>
        <dbReference type="ARBA" id="ARBA00022801"/>
    </source>
</evidence>
<accession>A0A0B2V8S2</accession>
<dbReference type="NCBIfam" id="TIGR01691">
    <property type="entry name" value="enolase-ppase"/>
    <property type="match status" value="1"/>
</dbReference>
<protein>
    <submittedName>
        <fullName evidence="4">Enolase-phosphatase E1</fullName>
    </submittedName>
</protein>